<evidence type="ECO:0000256" key="5">
    <source>
        <dbReference type="ARBA" id="ARBA00012807"/>
    </source>
</evidence>
<keyword evidence="8 15" id="KW-0489">Methyltransferase</keyword>
<dbReference type="EMBL" id="QJKI01000012">
    <property type="protein sequence ID" value="PXX78366.1"/>
    <property type="molecule type" value="Genomic_DNA"/>
</dbReference>
<dbReference type="CDD" id="cd18080">
    <property type="entry name" value="TrmD-like"/>
    <property type="match status" value="1"/>
</dbReference>
<evidence type="ECO:0000256" key="6">
    <source>
        <dbReference type="ARBA" id="ARBA00014679"/>
    </source>
</evidence>
<dbReference type="HAMAP" id="MF_00605">
    <property type="entry name" value="TrmD"/>
    <property type="match status" value="1"/>
</dbReference>
<name>A0A318KRU6_9NEIS</name>
<evidence type="ECO:0000256" key="13">
    <source>
        <dbReference type="ARBA" id="ARBA00033392"/>
    </source>
</evidence>
<dbReference type="InterPro" id="IPR016009">
    <property type="entry name" value="tRNA_MeTrfase_TRMD/TRM10"/>
</dbReference>
<comment type="catalytic activity">
    <reaction evidence="14 15 17">
        <text>guanosine(37) in tRNA + S-adenosyl-L-methionine = N(1)-methylguanosine(37) in tRNA + S-adenosyl-L-homocysteine + H(+)</text>
        <dbReference type="Rhea" id="RHEA:36899"/>
        <dbReference type="Rhea" id="RHEA-COMP:10145"/>
        <dbReference type="Rhea" id="RHEA-COMP:10147"/>
        <dbReference type="ChEBI" id="CHEBI:15378"/>
        <dbReference type="ChEBI" id="CHEBI:57856"/>
        <dbReference type="ChEBI" id="CHEBI:59789"/>
        <dbReference type="ChEBI" id="CHEBI:73542"/>
        <dbReference type="ChEBI" id="CHEBI:74269"/>
        <dbReference type="EC" id="2.1.1.228"/>
    </reaction>
</comment>
<dbReference type="FunFam" id="3.40.1280.10:FF:000001">
    <property type="entry name" value="tRNA (guanine-N(1)-)-methyltransferase"/>
    <property type="match status" value="1"/>
</dbReference>
<proteinExistence type="inferred from homology"/>
<evidence type="ECO:0000256" key="12">
    <source>
        <dbReference type="ARBA" id="ARBA00029736"/>
    </source>
</evidence>
<dbReference type="Pfam" id="PF01746">
    <property type="entry name" value="tRNA_m1G_MT"/>
    <property type="match status" value="1"/>
</dbReference>
<feature type="binding site" evidence="15 16">
    <location>
        <begin position="137"/>
        <end position="142"/>
    </location>
    <ligand>
        <name>S-adenosyl-L-methionine</name>
        <dbReference type="ChEBI" id="CHEBI:59789"/>
    </ligand>
</feature>
<evidence type="ECO:0000256" key="16">
    <source>
        <dbReference type="PIRSR" id="PIRSR000386-1"/>
    </source>
</evidence>
<comment type="caution">
    <text evidence="19">The sequence shown here is derived from an EMBL/GenBank/DDBJ whole genome shotgun (WGS) entry which is preliminary data.</text>
</comment>
<keyword evidence="9 15" id="KW-0808">Transferase</keyword>
<dbReference type="NCBIfam" id="TIGR00088">
    <property type="entry name" value="trmD"/>
    <property type="match status" value="1"/>
</dbReference>
<dbReference type="GO" id="GO:0052906">
    <property type="term" value="F:tRNA (guanine(37)-N1)-methyltransferase activity"/>
    <property type="evidence" value="ECO:0007669"/>
    <property type="project" value="UniProtKB-UniRule"/>
</dbReference>
<dbReference type="Gene3D" id="3.40.1280.10">
    <property type="match status" value="1"/>
</dbReference>
<evidence type="ECO:0000256" key="2">
    <source>
        <dbReference type="ARBA" id="ARBA00004496"/>
    </source>
</evidence>
<keyword evidence="10 15" id="KW-0949">S-adenosyl-L-methionine</keyword>
<feature type="binding site" evidence="15 16">
    <location>
        <position position="117"/>
    </location>
    <ligand>
        <name>S-adenosyl-L-methionine</name>
        <dbReference type="ChEBI" id="CHEBI:59789"/>
    </ligand>
</feature>
<dbReference type="Proteomes" id="UP000247555">
    <property type="component" value="Unassembled WGS sequence"/>
</dbReference>
<evidence type="ECO:0000256" key="7">
    <source>
        <dbReference type="ARBA" id="ARBA00022490"/>
    </source>
</evidence>
<sequence>MQIDVVTLFPEMFSALTASGVTRRALEQGIWALHTHYPRDFAYDNYRTVDDRPYGGGPGMVMRAEPLEAAIIAARQRQAEAGVADSHCIYLSPQGRPLGDARVRELAQRPGLILLAGRYEGVDERLIQRQVDEEISIGDYVLSGGELPAMVLMDAVLRLLPGVLNHAQSAEQDSFVDGLLDCPHYTRPEEYQGVRVPDVLLSGDHARIARWRLKQSLGRTASRRPDLLAARPLSKQESRLLAEYQQEQDSA</sequence>
<evidence type="ECO:0000256" key="4">
    <source>
        <dbReference type="ARBA" id="ARBA00011738"/>
    </source>
</evidence>
<dbReference type="InterPro" id="IPR029028">
    <property type="entry name" value="Alpha/beta_knot_MTases"/>
</dbReference>
<evidence type="ECO:0000256" key="14">
    <source>
        <dbReference type="ARBA" id="ARBA00047783"/>
    </source>
</evidence>
<dbReference type="InterPro" id="IPR029026">
    <property type="entry name" value="tRNA_m1G_MTases_N"/>
</dbReference>
<protein>
    <recommendedName>
        <fullName evidence="6 15">tRNA (guanine-N(1)-)-methyltransferase</fullName>
        <ecNumber evidence="5 15">2.1.1.228</ecNumber>
    </recommendedName>
    <alternativeName>
        <fullName evidence="12 15">M1G-methyltransferase</fullName>
    </alternativeName>
    <alternativeName>
        <fullName evidence="13 15">tRNA [GM37] methyltransferase</fullName>
    </alternativeName>
</protein>
<evidence type="ECO:0000256" key="9">
    <source>
        <dbReference type="ARBA" id="ARBA00022679"/>
    </source>
</evidence>
<dbReference type="NCBIfam" id="NF000648">
    <property type="entry name" value="PRK00026.1"/>
    <property type="match status" value="1"/>
</dbReference>
<evidence type="ECO:0000259" key="18">
    <source>
        <dbReference type="Pfam" id="PF01746"/>
    </source>
</evidence>
<dbReference type="AlphaFoldDB" id="A0A318KRU6"/>
<keyword evidence="20" id="KW-1185">Reference proteome</keyword>
<evidence type="ECO:0000256" key="17">
    <source>
        <dbReference type="RuleBase" id="RU003464"/>
    </source>
</evidence>
<dbReference type="InterPro" id="IPR002649">
    <property type="entry name" value="tRNA_m1G_MeTrfase_TrmD"/>
</dbReference>
<evidence type="ECO:0000256" key="8">
    <source>
        <dbReference type="ARBA" id="ARBA00022603"/>
    </source>
</evidence>
<keyword evidence="7 15" id="KW-0963">Cytoplasm</keyword>
<evidence type="ECO:0000313" key="19">
    <source>
        <dbReference type="EMBL" id="PXX78366.1"/>
    </source>
</evidence>
<dbReference type="Gene3D" id="1.10.1270.20">
    <property type="entry name" value="tRNA(m1g37)methyltransferase, domain 2"/>
    <property type="match status" value="1"/>
</dbReference>
<evidence type="ECO:0000256" key="11">
    <source>
        <dbReference type="ARBA" id="ARBA00022694"/>
    </source>
</evidence>
<dbReference type="OrthoDB" id="9807416at2"/>
<gene>
    <name evidence="15" type="primary">trmD</name>
    <name evidence="19" type="ORF">DFR34_11285</name>
</gene>
<keyword evidence="11 15" id="KW-0819">tRNA processing</keyword>
<dbReference type="InterPro" id="IPR023148">
    <property type="entry name" value="tRNA_m1G_MeTrfase_C_sf"/>
</dbReference>
<dbReference type="GO" id="GO:0002939">
    <property type="term" value="P:tRNA N1-guanine methylation"/>
    <property type="evidence" value="ECO:0007669"/>
    <property type="project" value="TreeGrafter"/>
</dbReference>
<accession>A0A318KRU6</accession>
<evidence type="ECO:0000313" key="20">
    <source>
        <dbReference type="Proteomes" id="UP000247555"/>
    </source>
</evidence>
<comment type="function">
    <text evidence="1 15 17">Specifically methylates guanosine-37 in various tRNAs.</text>
</comment>
<dbReference type="FunFam" id="1.10.1270.20:FF:000001">
    <property type="entry name" value="tRNA (guanine-N(1)-)-methyltransferase"/>
    <property type="match status" value="1"/>
</dbReference>
<evidence type="ECO:0000256" key="10">
    <source>
        <dbReference type="ARBA" id="ARBA00022691"/>
    </source>
</evidence>
<dbReference type="RefSeq" id="WP_110391062.1">
    <property type="nucleotide sequence ID" value="NZ_CALCOA010000245.1"/>
</dbReference>
<evidence type="ECO:0000256" key="1">
    <source>
        <dbReference type="ARBA" id="ARBA00002634"/>
    </source>
</evidence>
<dbReference type="SUPFAM" id="SSF75217">
    <property type="entry name" value="alpha/beta knot"/>
    <property type="match status" value="1"/>
</dbReference>
<evidence type="ECO:0000256" key="15">
    <source>
        <dbReference type="HAMAP-Rule" id="MF_00605"/>
    </source>
</evidence>
<dbReference type="PANTHER" id="PTHR46417:SF1">
    <property type="entry name" value="TRNA (GUANINE-N(1)-)-METHYLTRANSFERASE"/>
    <property type="match status" value="1"/>
</dbReference>
<dbReference type="GO" id="GO:0005829">
    <property type="term" value="C:cytosol"/>
    <property type="evidence" value="ECO:0007669"/>
    <property type="project" value="TreeGrafter"/>
</dbReference>
<comment type="subcellular location">
    <subcellularLocation>
        <location evidence="2 15 17">Cytoplasm</location>
    </subcellularLocation>
</comment>
<evidence type="ECO:0000256" key="3">
    <source>
        <dbReference type="ARBA" id="ARBA00007630"/>
    </source>
</evidence>
<dbReference type="EC" id="2.1.1.228" evidence="5 15"/>
<comment type="similarity">
    <text evidence="3 15 17">Belongs to the RNA methyltransferase TrmD family.</text>
</comment>
<dbReference type="PANTHER" id="PTHR46417">
    <property type="entry name" value="TRNA (GUANINE-N(1)-)-METHYLTRANSFERASE"/>
    <property type="match status" value="1"/>
</dbReference>
<organism evidence="19 20">
    <name type="scientific">Rivihabitans pingtungensis</name>
    <dbReference type="NCBI Taxonomy" id="1054498"/>
    <lineage>
        <taxon>Bacteria</taxon>
        <taxon>Pseudomonadati</taxon>
        <taxon>Pseudomonadota</taxon>
        <taxon>Betaproteobacteria</taxon>
        <taxon>Neisseriales</taxon>
        <taxon>Aquaspirillaceae</taxon>
        <taxon>Rivihabitans</taxon>
    </lineage>
</organism>
<feature type="domain" description="tRNA methyltransferase TRMD/TRM10-type" evidence="18">
    <location>
        <begin position="1"/>
        <end position="228"/>
    </location>
</feature>
<comment type="subunit">
    <text evidence="4 15 17">Homodimer.</text>
</comment>
<dbReference type="PIRSF" id="PIRSF000386">
    <property type="entry name" value="tRNA_mtase"/>
    <property type="match status" value="1"/>
</dbReference>
<reference evidence="19 20" key="1">
    <citation type="submission" date="2018-05" db="EMBL/GenBank/DDBJ databases">
        <title>Genomic Encyclopedia of Type Strains, Phase IV (KMG-IV): sequencing the most valuable type-strain genomes for metagenomic binning, comparative biology and taxonomic classification.</title>
        <authorList>
            <person name="Goeker M."/>
        </authorList>
    </citation>
    <scope>NUCLEOTIDE SEQUENCE [LARGE SCALE GENOMIC DNA]</scope>
    <source>
        <strain evidence="19 20">DSM 29661</strain>
    </source>
</reference>